<evidence type="ECO:0000256" key="2">
    <source>
        <dbReference type="SAM" id="Phobius"/>
    </source>
</evidence>
<proteinExistence type="predicted"/>
<accession>A0ABX1H9J9</accession>
<dbReference type="EMBL" id="JAAWWP010000021">
    <property type="protein sequence ID" value="NKI44768.1"/>
    <property type="molecule type" value="Genomic_DNA"/>
</dbReference>
<keyword evidence="2" id="KW-0472">Membrane</keyword>
<keyword evidence="4" id="KW-1185">Reference proteome</keyword>
<evidence type="ECO:0008006" key="5">
    <source>
        <dbReference type="Google" id="ProtNLM"/>
    </source>
</evidence>
<protein>
    <recommendedName>
        <fullName evidence="5">Serine/threonine protein kinase</fullName>
    </recommendedName>
</protein>
<evidence type="ECO:0000313" key="4">
    <source>
        <dbReference type="Proteomes" id="UP000772196"/>
    </source>
</evidence>
<evidence type="ECO:0000313" key="3">
    <source>
        <dbReference type="EMBL" id="NKI44768.1"/>
    </source>
</evidence>
<feature type="transmembrane region" description="Helical" evidence="2">
    <location>
        <begin position="114"/>
        <end position="135"/>
    </location>
</feature>
<dbReference type="Proteomes" id="UP000772196">
    <property type="component" value="Unassembled WGS sequence"/>
</dbReference>
<keyword evidence="2" id="KW-1133">Transmembrane helix</keyword>
<reference evidence="3 4" key="1">
    <citation type="submission" date="2020-04" db="EMBL/GenBank/DDBJ databases">
        <title>Phylogenetic Diversity and Antibacterial Activity against Ralstonia solanacearum of Endophytic Actinomycete Isolated from Moss.</title>
        <authorList>
            <person name="Zhuang X."/>
        </authorList>
    </citation>
    <scope>NUCLEOTIDE SEQUENCE [LARGE SCALE GENOMIC DNA]</scope>
    <source>
        <strain evidence="3 4">LD120</strain>
    </source>
</reference>
<sequence length="260" mass="27721">MSPDDEEDPQPTAAALRARLRAAETEIRTPPGLWERVRGPEAEGGVLAAGSVPAIGSGPAKNTLLSHLPNLSKRPVLRRGPVPSQGCVPPGRSVPPRRFVPHARASPRAGRRRAALSLTAALAVLLIGVGAWLLLTPGVPDGQHPAGHAAPTLTVHNAETACRDHRTLECALRLARTPYGRYAAPDNAAGHVWGRDRLSARCVVTDGTLVRDESGMTSTRWYLATTREGTTGWLPGVRTRNTTEVRLCTAEEARVRPGRG</sequence>
<gene>
    <name evidence="3" type="ORF">HFV08_26695</name>
</gene>
<keyword evidence="2" id="KW-0812">Transmembrane</keyword>
<evidence type="ECO:0000256" key="1">
    <source>
        <dbReference type="SAM" id="MobiDB-lite"/>
    </source>
</evidence>
<name>A0ABX1H9J9_9ACTN</name>
<feature type="region of interest" description="Disordered" evidence="1">
    <location>
        <begin position="76"/>
        <end position="96"/>
    </location>
</feature>
<dbReference type="RefSeq" id="WP_168543012.1">
    <property type="nucleotide sequence ID" value="NZ_JAAWWP010000021.1"/>
</dbReference>
<comment type="caution">
    <text evidence="3">The sequence shown here is derived from an EMBL/GenBank/DDBJ whole genome shotgun (WGS) entry which is preliminary data.</text>
</comment>
<organism evidence="3 4">
    <name type="scientific">Streptomyces physcomitrii</name>
    <dbReference type="NCBI Taxonomy" id="2724184"/>
    <lineage>
        <taxon>Bacteria</taxon>
        <taxon>Bacillati</taxon>
        <taxon>Actinomycetota</taxon>
        <taxon>Actinomycetes</taxon>
        <taxon>Kitasatosporales</taxon>
        <taxon>Streptomycetaceae</taxon>
        <taxon>Streptomyces</taxon>
    </lineage>
</organism>